<proteinExistence type="predicted"/>
<accession>A0A7G9Z699</accession>
<name>A0A7G9Z699_9EURY</name>
<dbReference type="AlphaFoldDB" id="A0A7G9Z699"/>
<gene>
    <name evidence="1" type="ORF">DIJDKDOB_00014</name>
</gene>
<protein>
    <recommendedName>
        <fullName evidence="2">PIN domain-containing protein</fullName>
    </recommendedName>
</protein>
<sequence length="40" mass="4653">MIGSLAVKLKCPLITSNINDFEWMEEAFLFTPEKFLESFI</sequence>
<organism evidence="1">
    <name type="scientific">Candidatus Methanophaga sp. ANME-1 ERB7</name>
    <dbReference type="NCBI Taxonomy" id="2759913"/>
    <lineage>
        <taxon>Archaea</taxon>
        <taxon>Methanobacteriati</taxon>
        <taxon>Methanobacteriota</taxon>
        <taxon>Stenosarchaea group</taxon>
        <taxon>Methanomicrobia</taxon>
        <taxon>Candidatus Methanophagales</taxon>
        <taxon>Candidatus Methanophagaceae</taxon>
        <taxon>Candidatus Methanophaga</taxon>
    </lineage>
</organism>
<dbReference type="EMBL" id="MT631629">
    <property type="protein sequence ID" value="QNO55783.1"/>
    <property type="molecule type" value="Genomic_DNA"/>
</dbReference>
<evidence type="ECO:0000313" key="1">
    <source>
        <dbReference type="EMBL" id="QNO55783.1"/>
    </source>
</evidence>
<reference evidence="1" key="1">
    <citation type="submission" date="2020-06" db="EMBL/GenBank/DDBJ databases">
        <title>Unique genomic features of the anaerobic methanotrophic archaea.</title>
        <authorList>
            <person name="Chadwick G.L."/>
            <person name="Skennerton C.T."/>
            <person name="Laso-Perez R."/>
            <person name="Leu A.O."/>
            <person name="Speth D.R."/>
            <person name="Yu H."/>
            <person name="Morgan-Lang C."/>
            <person name="Hatzenpichler R."/>
            <person name="Goudeau D."/>
            <person name="Malmstrom R."/>
            <person name="Brazelton W.J."/>
            <person name="Woyke T."/>
            <person name="Hallam S.J."/>
            <person name="Tyson G.W."/>
            <person name="Wegener G."/>
            <person name="Boetius A."/>
            <person name="Orphan V."/>
        </authorList>
    </citation>
    <scope>NUCLEOTIDE SEQUENCE</scope>
</reference>
<evidence type="ECO:0008006" key="2">
    <source>
        <dbReference type="Google" id="ProtNLM"/>
    </source>
</evidence>